<evidence type="ECO:0000313" key="3">
    <source>
        <dbReference type="EMBL" id="QPH55419.1"/>
    </source>
</evidence>
<dbReference type="Gene3D" id="3.40.50.850">
    <property type="entry name" value="Isochorismatase-like"/>
    <property type="match status" value="1"/>
</dbReference>
<dbReference type="PANTHER" id="PTHR43540">
    <property type="entry name" value="PEROXYUREIDOACRYLATE/UREIDOACRYLATE AMIDOHYDROLASE-RELATED"/>
    <property type="match status" value="1"/>
</dbReference>
<feature type="domain" description="Isochorismatase-like" evidence="2">
    <location>
        <begin position="17"/>
        <end position="196"/>
    </location>
</feature>
<evidence type="ECO:0000313" key="4">
    <source>
        <dbReference type="Proteomes" id="UP000594800"/>
    </source>
</evidence>
<dbReference type="RefSeq" id="WP_196104618.1">
    <property type="nucleotide sequence ID" value="NZ_CP064942.1"/>
</dbReference>
<dbReference type="GO" id="GO:0016787">
    <property type="term" value="F:hydrolase activity"/>
    <property type="evidence" value="ECO:0007669"/>
    <property type="project" value="UniProtKB-KW"/>
</dbReference>
<keyword evidence="4" id="KW-1185">Reference proteome</keyword>
<dbReference type="AlphaFoldDB" id="A0A7S9LUC2"/>
<dbReference type="InterPro" id="IPR036380">
    <property type="entry name" value="Isochorismatase-like_sf"/>
</dbReference>
<sequence>MTNTSTSLTDLARPERCALVVYDMQAGILSQLADGAAVLERVLGALEAARTAGMPVIFLRHMSLPVKLMGTFQMRQAMTWQRTDDPGAVKPWFLRGSPAHALAPELAPREDEAIFDKLGMSAFEGTPLAMTLRDLGLVSFAICGVATEIGIYPSVRHGSDLGLIPIVIEEACGHGSAEAGARSLANMRHMGDAIMTDVSGWKAALEA</sequence>
<dbReference type="InterPro" id="IPR050272">
    <property type="entry name" value="Isochorismatase-like_hydrls"/>
</dbReference>
<name>A0A7S9LUC2_9RHOB</name>
<dbReference type="Pfam" id="PF00857">
    <property type="entry name" value="Isochorismatase"/>
    <property type="match status" value="1"/>
</dbReference>
<accession>A0A7S9LUC2</accession>
<dbReference type="KEGG" id="poz:I0K15_06705"/>
<dbReference type="EMBL" id="CP064942">
    <property type="protein sequence ID" value="QPH55419.1"/>
    <property type="molecule type" value="Genomic_DNA"/>
</dbReference>
<gene>
    <name evidence="3" type="ORF">I0K15_06705</name>
</gene>
<dbReference type="SUPFAM" id="SSF52499">
    <property type="entry name" value="Isochorismatase-like hydrolases"/>
    <property type="match status" value="1"/>
</dbReference>
<reference evidence="3 4" key="1">
    <citation type="submission" date="2020-11" db="EMBL/GenBank/DDBJ databases">
        <title>Description of Pontivivens ytuae sp. nov. isolated from deep sea sediment of Mariana Trench.</title>
        <authorList>
            <person name="Wang Z."/>
            <person name="Sun Q.-L."/>
            <person name="Xu X.-D."/>
            <person name="Tang Y.-Z."/>
            <person name="Zhang J."/>
        </authorList>
    </citation>
    <scope>NUCLEOTIDE SEQUENCE [LARGE SCALE GENOMIC DNA]</scope>
    <source>
        <strain evidence="3 4">MT2928</strain>
    </source>
</reference>
<evidence type="ECO:0000256" key="1">
    <source>
        <dbReference type="ARBA" id="ARBA00022801"/>
    </source>
</evidence>
<dbReference type="Proteomes" id="UP000594800">
    <property type="component" value="Chromosome"/>
</dbReference>
<dbReference type="InterPro" id="IPR000868">
    <property type="entry name" value="Isochorismatase-like_dom"/>
</dbReference>
<protein>
    <submittedName>
        <fullName evidence="3">Cysteine hydrolase</fullName>
    </submittedName>
</protein>
<evidence type="ECO:0000259" key="2">
    <source>
        <dbReference type="Pfam" id="PF00857"/>
    </source>
</evidence>
<proteinExistence type="predicted"/>
<keyword evidence="1 3" id="KW-0378">Hydrolase</keyword>
<dbReference type="CDD" id="cd00431">
    <property type="entry name" value="cysteine_hydrolases"/>
    <property type="match status" value="1"/>
</dbReference>
<organism evidence="3 4">
    <name type="scientific">Pontivivens ytuae</name>
    <dbReference type="NCBI Taxonomy" id="2789856"/>
    <lineage>
        <taxon>Bacteria</taxon>
        <taxon>Pseudomonadati</taxon>
        <taxon>Pseudomonadota</taxon>
        <taxon>Alphaproteobacteria</taxon>
        <taxon>Rhodobacterales</taxon>
        <taxon>Paracoccaceae</taxon>
        <taxon>Pontivivens</taxon>
    </lineage>
</organism>